<name>A0A2P5FW04_TREOI</name>
<organism evidence="1 2">
    <name type="scientific">Trema orientale</name>
    <name type="common">Charcoal tree</name>
    <name type="synonym">Celtis orientalis</name>
    <dbReference type="NCBI Taxonomy" id="63057"/>
    <lineage>
        <taxon>Eukaryota</taxon>
        <taxon>Viridiplantae</taxon>
        <taxon>Streptophyta</taxon>
        <taxon>Embryophyta</taxon>
        <taxon>Tracheophyta</taxon>
        <taxon>Spermatophyta</taxon>
        <taxon>Magnoliopsida</taxon>
        <taxon>eudicotyledons</taxon>
        <taxon>Gunneridae</taxon>
        <taxon>Pentapetalae</taxon>
        <taxon>rosids</taxon>
        <taxon>fabids</taxon>
        <taxon>Rosales</taxon>
        <taxon>Cannabaceae</taxon>
        <taxon>Trema</taxon>
    </lineage>
</organism>
<keyword evidence="1" id="KW-0808">Transferase</keyword>
<dbReference type="AlphaFoldDB" id="A0A2P5FW04"/>
<dbReference type="GO" id="GO:0016301">
    <property type="term" value="F:kinase activity"/>
    <property type="evidence" value="ECO:0007669"/>
    <property type="project" value="UniProtKB-KW"/>
</dbReference>
<gene>
    <name evidence="1" type="ORF">TorRG33x02_022680</name>
</gene>
<comment type="caution">
    <text evidence="1">The sequence shown here is derived from an EMBL/GenBank/DDBJ whole genome shotgun (WGS) entry which is preliminary data.</text>
</comment>
<dbReference type="EMBL" id="JXTC01000006">
    <property type="protein sequence ID" value="POO01976.1"/>
    <property type="molecule type" value="Genomic_DNA"/>
</dbReference>
<dbReference type="Proteomes" id="UP000237000">
    <property type="component" value="Unassembled WGS sequence"/>
</dbReference>
<keyword evidence="1" id="KW-0675">Receptor</keyword>
<reference evidence="2" key="1">
    <citation type="submission" date="2016-06" db="EMBL/GenBank/DDBJ databases">
        <title>Parallel loss of symbiosis genes in relatives of nitrogen-fixing non-legume Parasponia.</title>
        <authorList>
            <person name="Van Velzen R."/>
            <person name="Holmer R."/>
            <person name="Bu F."/>
            <person name="Rutten L."/>
            <person name="Van Zeijl A."/>
            <person name="Liu W."/>
            <person name="Santuari L."/>
            <person name="Cao Q."/>
            <person name="Sharma T."/>
            <person name="Shen D."/>
            <person name="Roswanjaya Y."/>
            <person name="Wardhani T."/>
            <person name="Kalhor M.S."/>
            <person name="Jansen J."/>
            <person name="Van den Hoogen J."/>
            <person name="Gungor B."/>
            <person name="Hartog M."/>
            <person name="Hontelez J."/>
            <person name="Verver J."/>
            <person name="Yang W.-C."/>
            <person name="Schijlen E."/>
            <person name="Repin R."/>
            <person name="Schilthuizen M."/>
            <person name="Schranz E."/>
            <person name="Heidstra R."/>
            <person name="Miyata K."/>
            <person name="Fedorova E."/>
            <person name="Kohlen W."/>
            <person name="Bisseling T."/>
            <person name="Smit S."/>
            <person name="Geurts R."/>
        </authorList>
    </citation>
    <scope>NUCLEOTIDE SEQUENCE [LARGE SCALE GENOMIC DNA]</scope>
    <source>
        <strain evidence="2">cv. RG33-2</strain>
    </source>
</reference>
<sequence>MSVQQLIVVLFYNCSNKCNNISSVHSPRLPTKLRLRQHSLSFRHHPDCYYNSFRLTCNHTFDPSKLVFHGSNIAILEISLDRSEIQVEYIISHDCYDQLGKVLINESSGVLYSD</sequence>
<protein>
    <submittedName>
        <fullName evidence="1">Wall-associated receptor kinase, galacturonan-binding domain containing protein</fullName>
    </submittedName>
</protein>
<dbReference type="InParanoid" id="A0A2P5FW04"/>
<evidence type="ECO:0000313" key="2">
    <source>
        <dbReference type="Proteomes" id="UP000237000"/>
    </source>
</evidence>
<accession>A0A2P5FW04</accession>
<keyword evidence="2" id="KW-1185">Reference proteome</keyword>
<proteinExistence type="predicted"/>
<evidence type="ECO:0000313" key="1">
    <source>
        <dbReference type="EMBL" id="POO01976.1"/>
    </source>
</evidence>
<keyword evidence="1" id="KW-0418">Kinase</keyword>